<proteinExistence type="inferred from homology"/>
<evidence type="ECO:0000256" key="3">
    <source>
        <dbReference type="ARBA" id="ARBA00022630"/>
    </source>
</evidence>
<evidence type="ECO:0000256" key="8">
    <source>
        <dbReference type="SAM" id="Phobius"/>
    </source>
</evidence>
<evidence type="ECO:0000256" key="6">
    <source>
        <dbReference type="ARBA" id="ARBA00023027"/>
    </source>
</evidence>
<keyword evidence="8" id="KW-0812">Transmembrane</keyword>
<dbReference type="Proteomes" id="UP000192288">
    <property type="component" value="Unassembled WGS sequence"/>
</dbReference>
<dbReference type="EMBL" id="MPLS01000011">
    <property type="protein sequence ID" value="ORI97943.1"/>
    <property type="molecule type" value="Genomic_DNA"/>
</dbReference>
<feature type="transmembrane region" description="Helical" evidence="8">
    <location>
        <begin position="437"/>
        <end position="456"/>
    </location>
</feature>
<dbReference type="PANTHER" id="PTHR43706:SF47">
    <property type="entry name" value="EXTERNAL NADH-UBIQUINONE OXIDOREDUCTASE 1, MITOCHONDRIAL-RELATED"/>
    <property type="match status" value="1"/>
</dbReference>
<comment type="similarity">
    <text evidence="1">Belongs to the NADH dehydrogenase family.</text>
</comment>
<evidence type="ECO:0000259" key="9">
    <source>
        <dbReference type="Pfam" id="PF07992"/>
    </source>
</evidence>
<organism evidence="10 11">
    <name type="scientific">Leuconostoc pseudomesenteroides</name>
    <dbReference type="NCBI Taxonomy" id="33968"/>
    <lineage>
        <taxon>Bacteria</taxon>
        <taxon>Bacillati</taxon>
        <taxon>Bacillota</taxon>
        <taxon>Bacilli</taxon>
        <taxon>Lactobacillales</taxon>
        <taxon>Lactobacillaceae</taxon>
        <taxon>Leuconostoc</taxon>
    </lineage>
</organism>
<dbReference type="InterPro" id="IPR045024">
    <property type="entry name" value="NDH-2"/>
</dbReference>
<evidence type="ECO:0000256" key="1">
    <source>
        <dbReference type="ARBA" id="ARBA00005272"/>
    </source>
</evidence>
<keyword evidence="6" id="KW-0520">NAD</keyword>
<evidence type="ECO:0000313" key="10">
    <source>
        <dbReference type="EMBL" id="ORI97943.1"/>
    </source>
</evidence>
<evidence type="ECO:0000256" key="5">
    <source>
        <dbReference type="ARBA" id="ARBA00023002"/>
    </source>
</evidence>
<keyword evidence="5" id="KW-0560">Oxidoreductase</keyword>
<dbReference type="PANTHER" id="PTHR43706">
    <property type="entry name" value="NADH DEHYDROGENASE"/>
    <property type="match status" value="1"/>
</dbReference>
<dbReference type="STRING" id="33968.BMS77_00215"/>
<gene>
    <name evidence="10" type="ORF">BMR96_04365</name>
</gene>
<feature type="transmembrane region" description="Helical" evidence="8">
    <location>
        <begin position="508"/>
        <end position="532"/>
    </location>
</feature>
<dbReference type="AlphaFoldDB" id="A0A1X0VE09"/>
<dbReference type="RefSeq" id="WP_004912917.1">
    <property type="nucleotide sequence ID" value="NZ_MPLS01000011.1"/>
</dbReference>
<dbReference type="eggNOG" id="COG1252">
    <property type="taxonomic scope" value="Bacteria"/>
</dbReference>
<dbReference type="InterPro" id="IPR036188">
    <property type="entry name" value="FAD/NAD-bd_sf"/>
</dbReference>
<dbReference type="InterPro" id="IPR023753">
    <property type="entry name" value="FAD/NAD-binding_dom"/>
</dbReference>
<keyword evidence="8" id="KW-1133">Transmembrane helix</keyword>
<keyword evidence="4" id="KW-0274">FAD</keyword>
<dbReference type="Pfam" id="PF07992">
    <property type="entry name" value="Pyr_redox_2"/>
    <property type="match status" value="1"/>
</dbReference>
<evidence type="ECO:0000256" key="7">
    <source>
        <dbReference type="ARBA" id="ARBA00047599"/>
    </source>
</evidence>
<sequence>MTEKNIVIVGAGFGGVFAAKTLSKKLKGHKDYNIILIDKHSYFTYMTELHEVASQRVKPKHVQEDLEHLFYQNKNVKLLTAEVNGIDKNAKTVSTTEGDIPYEKLVLAVGGQSNDFGTPGVKEHGFELWSMEESLAIRSHIEHTIGQGAAELDPAKREQMLTIAVVGSGFTGAELMGEFIEQRKVLAQTYKLSESEIKLVLLEASPSILNMLKDRKLADKAFKYMENNGVDIRLGARVTGVTEDGVVFADSSTLPTKSLIWTAGVKAKSFISDWGFKYGRGGRIEADDYMHATKDDDTPEKDIYVAGDTLSYVDDKTGPVPQTVEGAESAARAAAANILADLGFGKSKSFAEAVKYHGFAVSIGSHYTVASLMGLNFSGFFASIAKHGINLFFYSQIRSAYSIFHYLMDEFFRTENGRNPFKGSISRLGNVLWSTPLRLFLGVFWILAALGNIGSLNDLFWQHGFASFVEIITGAGLFLGLLTWPLGLLSIVLTIVAWSTNGFDMTHWFIILSSLAVMNGSGRGFGLDFYVVPFLQKIFGGLWYGKAKSTYNELENKL</sequence>
<dbReference type="PRINTS" id="PR00411">
    <property type="entry name" value="PNDRDTASEI"/>
</dbReference>
<evidence type="ECO:0000313" key="11">
    <source>
        <dbReference type="Proteomes" id="UP000192288"/>
    </source>
</evidence>
<dbReference type="PRINTS" id="PR00368">
    <property type="entry name" value="FADPNR"/>
</dbReference>
<keyword evidence="8" id="KW-0472">Membrane</keyword>
<dbReference type="Gene3D" id="3.50.50.100">
    <property type="match status" value="1"/>
</dbReference>
<dbReference type="EC" id="1.6.5.9" evidence="2"/>
<comment type="caution">
    <text evidence="10">The sequence shown here is derived from an EMBL/GenBank/DDBJ whole genome shotgun (WGS) entry which is preliminary data.</text>
</comment>
<reference evidence="10 11" key="1">
    <citation type="journal article" date="2017" name="Front. Microbiol.">
        <title>Genomic Characterization of Dairy Associated Leuconostoc Species and Diversity of Leuconostocs in Undefined Mixed Mesophilic Starter Cultures.</title>
        <authorList>
            <person name="Frantzen C.A."/>
            <person name="Kot W."/>
            <person name="Pedersen T.B."/>
            <person name="Ardo Y.M."/>
            <person name="Broadbent J.R."/>
            <person name="Neve H."/>
            <person name="Hansen L.H."/>
            <person name="Dal Bello F."/>
            <person name="Ostlie H.M."/>
            <person name="Kleppen H.P."/>
            <person name="Vogensen F.K."/>
            <person name="Holo H."/>
        </authorList>
    </citation>
    <scope>NUCLEOTIDE SEQUENCE [LARGE SCALE GENOMIC DNA]</scope>
    <source>
        <strain evidence="10 11">LMGCF08</strain>
    </source>
</reference>
<evidence type="ECO:0000256" key="4">
    <source>
        <dbReference type="ARBA" id="ARBA00022827"/>
    </source>
</evidence>
<protein>
    <recommendedName>
        <fullName evidence="2">NADH:ubiquinone reductase (non-electrogenic)</fullName>
        <ecNumber evidence="2">1.6.5.9</ecNumber>
    </recommendedName>
</protein>
<name>A0A1X0VE09_LEUPS</name>
<feature type="transmembrane region" description="Helical" evidence="8">
    <location>
        <begin position="468"/>
        <end position="496"/>
    </location>
</feature>
<dbReference type="SUPFAM" id="SSF51905">
    <property type="entry name" value="FAD/NAD(P)-binding domain"/>
    <property type="match status" value="1"/>
</dbReference>
<keyword evidence="3" id="KW-0285">Flavoprotein</keyword>
<accession>A0A1X0VE09</accession>
<dbReference type="eggNOG" id="COG2259">
    <property type="taxonomic scope" value="Bacteria"/>
</dbReference>
<dbReference type="GO" id="GO:0050136">
    <property type="term" value="F:NADH dehydrogenase (quinone) (non-electrogenic) activity"/>
    <property type="evidence" value="ECO:0007669"/>
    <property type="project" value="UniProtKB-EC"/>
</dbReference>
<feature type="domain" description="FAD/NAD(P)-binding" evidence="9">
    <location>
        <begin position="5"/>
        <end position="327"/>
    </location>
</feature>
<comment type="catalytic activity">
    <reaction evidence="7">
        <text>a quinone + NADH + H(+) = a quinol + NAD(+)</text>
        <dbReference type="Rhea" id="RHEA:46160"/>
        <dbReference type="ChEBI" id="CHEBI:15378"/>
        <dbReference type="ChEBI" id="CHEBI:24646"/>
        <dbReference type="ChEBI" id="CHEBI:57540"/>
        <dbReference type="ChEBI" id="CHEBI:57945"/>
        <dbReference type="ChEBI" id="CHEBI:132124"/>
        <dbReference type="EC" id="1.6.5.9"/>
    </reaction>
</comment>
<evidence type="ECO:0000256" key="2">
    <source>
        <dbReference type="ARBA" id="ARBA00012637"/>
    </source>
</evidence>